<dbReference type="EMBL" id="FMXE01000002">
    <property type="protein sequence ID" value="SDA37887.1"/>
    <property type="molecule type" value="Genomic_DNA"/>
</dbReference>
<gene>
    <name evidence="2" type="ORF">SAMN03080617_00119</name>
</gene>
<organism evidence="2 3">
    <name type="scientific">Algoriphagus alkaliphilus</name>
    <dbReference type="NCBI Taxonomy" id="279824"/>
    <lineage>
        <taxon>Bacteria</taxon>
        <taxon>Pseudomonadati</taxon>
        <taxon>Bacteroidota</taxon>
        <taxon>Cytophagia</taxon>
        <taxon>Cytophagales</taxon>
        <taxon>Cyclobacteriaceae</taxon>
        <taxon>Algoriphagus</taxon>
    </lineage>
</organism>
<accession>A0A1G5UXZ6</accession>
<name>A0A1G5UXZ6_9BACT</name>
<sequence length="253" mass="28389">MVKKLLLILLLANCKGYIYAQSRLSEKITLSVSPGLAFPIGVFAKKDISNAVIYLPDRIHPAVSSIEKSKSGFAKVGYSINAELSYKFSNHFYSFVRSGLSSNPISVTEIEMFFIDLYEVEQRFSQVDNELFTVTPGLGYTFQRGKLEYDAGVFFGYGKINYPYYELLFLRANRIWAHSGPRTDLSSWVSGGLVKVKYEIGKFNTGLELLFQRANFDYGIFPITIPGGSQSESFNDTIKTRVLTVGLVVGYSF</sequence>
<dbReference type="OrthoDB" id="838475at2"/>
<evidence type="ECO:0000313" key="2">
    <source>
        <dbReference type="EMBL" id="SDA37887.1"/>
    </source>
</evidence>
<evidence type="ECO:0008006" key="4">
    <source>
        <dbReference type="Google" id="ProtNLM"/>
    </source>
</evidence>
<dbReference type="STRING" id="279824.SAMN03080617_00119"/>
<feature type="signal peptide" evidence="1">
    <location>
        <begin position="1"/>
        <end position="20"/>
    </location>
</feature>
<dbReference type="Proteomes" id="UP000198756">
    <property type="component" value="Unassembled WGS sequence"/>
</dbReference>
<dbReference type="AlphaFoldDB" id="A0A1G5UXZ6"/>
<keyword evidence="3" id="KW-1185">Reference proteome</keyword>
<keyword evidence="1" id="KW-0732">Signal</keyword>
<proteinExistence type="predicted"/>
<evidence type="ECO:0000313" key="3">
    <source>
        <dbReference type="Proteomes" id="UP000198756"/>
    </source>
</evidence>
<reference evidence="3" key="1">
    <citation type="submission" date="2016-10" db="EMBL/GenBank/DDBJ databases">
        <authorList>
            <person name="Varghese N."/>
            <person name="Submissions S."/>
        </authorList>
    </citation>
    <scope>NUCLEOTIDE SEQUENCE [LARGE SCALE GENOMIC DNA]</scope>
    <source>
        <strain evidence="3">DSM 22703</strain>
    </source>
</reference>
<feature type="chain" id="PRO_5011528561" description="Outer membrane protein beta-barrel domain-containing protein" evidence="1">
    <location>
        <begin position="21"/>
        <end position="253"/>
    </location>
</feature>
<protein>
    <recommendedName>
        <fullName evidence="4">Outer membrane protein beta-barrel domain-containing protein</fullName>
    </recommendedName>
</protein>
<dbReference type="RefSeq" id="WP_092728005.1">
    <property type="nucleotide sequence ID" value="NZ_FMXE01000002.1"/>
</dbReference>
<evidence type="ECO:0000256" key="1">
    <source>
        <dbReference type="SAM" id="SignalP"/>
    </source>
</evidence>